<protein>
    <submittedName>
        <fullName evidence="3">Peptidase M23</fullName>
    </submittedName>
</protein>
<dbReference type="PANTHER" id="PTHR21666:SF289">
    <property type="entry name" value="L-ALA--D-GLU ENDOPEPTIDASE"/>
    <property type="match status" value="1"/>
</dbReference>
<dbReference type="AlphaFoldDB" id="A0A059XSU5"/>
<dbReference type="InterPro" id="IPR016047">
    <property type="entry name" value="M23ase_b-sheet_dom"/>
</dbReference>
<dbReference type="Pfam" id="PF01551">
    <property type="entry name" value="Peptidase_M23"/>
    <property type="match status" value="1"/>
</dbReference>
<dbReference type="SUPFAM" id="SSF51261">
    <property type="entry name" value="Duplicated hybrid motif"/>
    <property type="match status" value="1"/>
</dbReference>
<feature type="domain" description="M23ase beta-sheet core" evidence="2">
    <location>
        <begin position="186"/>
        <end position="280"/>
    </location>
</feature>
<evidence type="ECO:0000313" key="4">
    <source>
        <dbReference type="Proteomes" id="UP000027059"/>
    </source>
</evidence>
<reference evidence="3 4" key="2">
    <citation type="journal article" date="2015" name="Biomed. Res. Int.">
        <title>Effects of Arsenite Resistance on the Growth and Functional Gene Expression of Leptospirillum ferriphilum and Acidithiobacillus thiooxidans in Pure Culture and Coculture.</title>
        <authorList>
            <person name="Jiang H."/>
            <person name="Liang Y."/>
            <person name="Yin H."/>
            <person name="Xiao Y."/>
            <person name="Guo X."/>
            <person name="Xu Y."/>
            <person name="Hu Q."/>
            <person name="Liu H."/>
            <person name="Liu X."/>
        </authorList>
    </citation>
    <scope>NUCLEOTIDE SEQUENCE [LARGE SCALE GENOMIC DNA]</scope>
    <source>
        <strain evidence="3 4">YSK</strain>
    </source>
</reference>
<organism evidence="3 4">
    <name type="scientific">Leptospirillum ferriphilum YSK</name>
    <dbReference type="NCBI Taxonomy" id="1441628"/>
    <lineage>
        <taxon>Bacteria</taxon>
        <taxon>Pseudomonadati</taxon>
        <taxon>Nitrospirota</taxon>
        <taxon>Nitrospiria</taxon>
        <taxon>Nitrospirales</taxon>
        <taxon>Nitrospiraceae</taxon>
        <taxon>Leptospirillum</taxon>
    </lineage>
</organism>
<dbReference type="Gene3D" id="2.70.70.10">
    <property type="entry name" value="Glucose Permease (Domain IIA)"/>
    <property type="match status" value="1"/>
</dbReference>
<proteinExistence type="predicted"/>
<dbReference type="HOGENOM" id="CLU_029425_5_1_0"/>
<evidence type="ECO:0000256" key="1">
    <source>
        <dbReference type="ARBA" id="ARBA00022729"/>
    </source>
</evidence>
<sequence>MTGRPVLLFILSTLLLVLFFSPAEALSGSPTIDVVQGGFFLVSEPVNAKGRHILFLNRKIAFERLQKPGKGPFRGLKPGSRLLVVGVDLAQKPGVYSLKVMETGKTATVRIVSRKFMVSRLHVRSRFVSPPPSLLARILRERRIIHDALSRKSPLLVSGAFILPLKGRVTHDFGAIRILNGKPMSRHLGEDIDAPEGTPVLAANDGKVVLAGRFYYDGNMVIVDHGGGLFTEYLHLRDIRVHPGERVRCGDLVGHLGHTGRVTGPVFHYGAVLAGNHVNPMLLSDRSWISLPLSGR</sequence>
<evidence type="ECO:0000313" key="3">
    <source>
        <dbReference type="EMBL" id="AIA29868.1"/>
    </source>
</evidence>
<dbReference type="GO" id="GO:0004222">
    <property type="term" value="F:metalloendopeptidase activity"/>
    <property type="evidence" value="ECO:0007669"/>
    <property type="project" value="TreeGrafter"/>
</dbReference>
<keyword evidence="1" id="KW-0732">Signal</keyword>
<gene>
    <name evidence="3" type="ORF">Y981_00630</name>
</gene>
<name>A0A059XSU5_9BACT</name>
<dbReference type="PANTHER" id="PTHR21666">
    <property type="entry name" value="PEPTIDASE-RELATED"/>
    <property type="match status" value="1"/>
</dbReference>
<keyword evidence="4" id="KW-1185">Reference proteome</keyword>
<dbReference type="Proteomes" id="UP000027059">
    <property type="component" value="Chromosome"/>
</dbReference>
<dbReference type="InterPro" id="IPR050570">
    <property type="entry name" value="Cell_wall_metabolism_enzyme"/>
</dbReference>
<dbReference type="EMBL" id="CP007243">
    <property type="protein sequence ID" value="AIA29868.1"/>
    <property type="molecule type" value="Genomic_DNA"/>
</dbReference>
<dbReference type="CDD" id="cd12797">
    <property type="entry name" value="M23_peptidase"/>
    <property type="match status" value="1"/>
</dbReference>
<evidence type="ECO:0000259" key="2">
    <source>
        <dbReference type="Pfam" id="PF01551"/>
    </source>
</evidence>
<dbReference type="RefSeq" id="WP_014959881.1">
    <property type="nucleotide sequence ID" value="NZ_CP007243.1"/>
</dbReference>
<dbReference type="KEGG" id="lfp:Y981_00630"/>
<reference evidence="4" key="1">
    <citation type="submission" date="2014-02" db="EMBL/GenBank/DDBJ databases">
        <title>Complete genome sequence and comparative genomic analysis of the nitrogen-fixing bacterium Leptospirillum ferriphilum YSK.</title>
        <authorList>
            <person name="Guo X."/>
            <person name="Yin H."/>
            <person name="Liang Y."/>
            <person name="Hu Q."/>
            <person name="Ma L."/>
            <person name="Xiao Y."/>
            <person name="Zhang X."/>
            <person name="Qiu G."/>
            <person name="Liu X."/>
        </authorList>
    </citation>
    <scope>NUCLEOTIDE SEQUENCE [LARGE SCALE GENOMIC DNA]</scope>
    <source>
        <strain evidence="4">YSK</strain>
    </source>
</reference>
<dbReference type="OrthoDB" id="9805070at2"/>
<dbReference type="InterPro" id="IPR011055">
    <property type="entry name" value="Dup_hybrid_motif"/>
</dbReference>
<accession>A0A059XSU5</accession>